<dbReference type="Proteomes" id="UP000245535">
    <property type="component" value="Unassembled WGS sequence"/>
</dbReference>
<feature type="transmembrane region" description="Helical" evidence="1">
    <location>
        <begin position="112"/>
        <end position="132"/>
    </location>
</feature>
<comment type="caution">
    <text evidence="2">The sequence shown here is derived from an EMBL/GenBank/DDBJ whole genome shotgun (WGS) entry which is preliminary data.</text>
</comment>
<feature type="transmembrane region" description="Helical" evidence="1">
    <location>
        <begin position="71"/>
        <end position="92"/>
    </location>
</feature>
<evidence type="ECO:0000313" key="2">
    <source>
        <dbReference type="EMBL" id="PWJ44270.1"/>
    </source>
</evidence>
<protein>
    <submittedName>
        <fullName evidence="2">Uncharacterized protein</fullName>
    </submittedName>
</protein>
<reference evidence="2 3" key="1">
    <citation type="submission" date="2018-03" db="EMBL/GenBank/DDBJ databases">
        <title>Genomic Encyclopedia of Archaeal and Bacterial Type Strains, Phase II (KMG-II): from individual species to whole genera.</title>
        <authorList>
            <person name="Goeker M."/>
        </authorList>
    </citation>
    <scope>NUCLEOTIDE SEQUENCE [LARGE SCALE GENOMIC DNA]</scope>
    <source>
        <strain evidence="2 3">DSM 28229</strain>
    </source>
</reference>
<evidence type="ECO:0000256" key="1">
    <source>
        <dbReference type="SAM" id="Phobius"/>
    </source>
</evidence>
<feature type="transmembrane region" description="Helical" evidence="1">
    <location>
        <begin position="42"/>
        <end position="64"/>
    </location>
</feature>
<accession>A0A315ZGL4</accession>
<keyword evidence="1" id="KW-0812">Transmembrane</keyword>
<evidence type="ECO:0000313" key="3">
    <source>
        <dbReference type="Proteomes" id="UP000245535"/>
    </source>
</evidence>
<keyword evidence="1" id="KW-0472">Membrane</keyword>
<dbReference type="AlphaFoldDB" id="A0A315ZGL4"/>
<keyword evidence="1" id="KW-1133">Transmembrane helix</keyword>
<organism evidence="2 3">
    <name type="scientific">Sediminitomix flava</name>
    <dbReference type="NCBI Taxonomy" id="379075"/>
    <lineage>
        <taxon>Bacteria</taxon>
        <taxon>Pseudomonadati</taxon>
        <taxon>Bacteroidota</taxon>
        <taxon>Cytophagia</taxon>
        <taxon>Cytophagales</taxon>
        <taxon>Flammeovirgaceae</taxon>
        <taxon>Sediminitomix</taxon>
    </lineage>
</organism>
<feature type="transmembrane region" description="Helical" evidence="1">
    <location>
        <begin position="12"/>
        <end position="36"/>
    </location>
</feature>
<sequence>MRHFFYGNTNRKLIGVSVIFHLLFDIFFSIVLGVIISDQGLMILLIIYVKLLLYFISWGLVIVFSKPIQKVKYVFVLMFLTEYLSTIIFYLLTKESPVPALLSVLYVHLDWAVFSVTLFPIILSNGMTYYLFKKEFLNF</sequence>
<keyword evidence="3" id="KW-1185">Reference proteome</keyword>
<proteinExistence type="predicted"/>
<gene>
    <name evidence="2" type="ORF">BC781_101620</name>
</gene>
<name>A0A315ZGL4_SEDFL</name>
<dbReference type="EMBL" id="QGDO01000001">
    <property type="protein sequence ID" value="PWJ44270.1"/>
    <property type="molecule type" value="Genomic_DNA"/>
</dbReference>